<gene>
    <name evidence="1" type="ORF">DFE_0525</name>
</gene>
<organism evidence="1 2">
    <name type="scientific">Desulfovibrio ferrophilus</name>
    <dbReference type="NCBI Taxonomy" id="241368"/>
    <lineage>
        <taxon>Bacteria</taxon>
        <taxon>Pseudomonadati</taxon>
        <taxon>Thermodesulfobacteriota</taxon>
        <taxon>Desulfovibrionia</taxon>
        <taxon>Desulfovibrionales</taxon>
        <taxon>Desulfovibrionaceae</taxon>
        <taxon>Desulfovibrio</taxon>
    </lineage>
</organism>
<dbReference type="KEGG" id="dfl:DFE_0525"/>
<evidence type="ECO:0000313" key="1">
    <source>
        <dbReference type="EMBL" id="BBD07251.1"/>
    </source>
</evidence>
<dbReference type="Proteomes" id="UP000269883">
    <property type="component" value="Chromosome"/>
</dbReference>
<sequence>MKNPRRLRRRGWSICLCPWDYPLQRNVVYDAYDYYYAYYALYGGS</sequence>
<keyword evidence="2" id="KW-1185">Reference proteome</keyword>
<protein>
    <submittedName>
        <fullName evidence="1">Bifunctional proline oxidoreductase-transcriptional repressor protein</fullName>
    </submittedName>
</protein>
<reference evidence="1 2" key="1">
    <citation type="journal article" date="2018" name="Sci. Adv.">
        <title>Multi-heme cytochromes provide a pathway for survival in energy-limited environments.</title>
        <authorList>
            <person name="Deng X."/>
            <person name="Dohmae N."/>
            <person name="Nealson K.H."/>
            <person name="Hashimoto K."/>
            <person name="Okamoto A."/>
        </authorList>
    </citation>
    <scope>NUCLEOTIDE SEQUENCE [LARGE SCALE GENOMIC DNA]</scope>
    <source>
        <strain evidence="1 2">IS5</strain>
    </source>
</reference>
<dbReference type="AlphaFoldDB" id="A0A2Z6AVJ0"/>
<name>A0A2Z6AVJ0_9BACT</name>
<accession>A0A2Z6AVJ0</accession>
<dbReference type="EMBL" id="AP017378">
    <property type="protein sequence ID" value="BBD07251.1"/>
    <property type="molecule type" value="Genomic_DNA"/>
</dbReference>
<proteinExistence type="predicted"/>
<evidence type="ECO:0000313" key="2">
    <source>
        <dbReference type="Proteomes" id="UP000269883"/>
    </source>
</evidence>